<proteinExistence type="predicted"/>
<evidence type="ECO:0000313" key="2">
    <source>
        <dbReference type="WBParaSite" id="RSKR_0000048400.1"/>
    </source>
</evidence>
<reference evidence="2" key="1">
    <citation type="submission" date="2016-11" db="UniProtKB">
        <authorList>
            <consortium name="WormBaseParasite"/>
        </authorList>
    </citation>
    <scope>IDENTIFICATION</scope>
    <source>
        <strain evidence="2">KR3021</strain>
    </source>
</reference>
<accession>A0AC35TGU2</accession>
<protein>
    <submittedName>
        <fullName evidence="2">Rab-GAP TBC domain-containing protein</fullName>
    </submittedName>
</protein>
<sequence length="569" mass="66162">MYLVNFMAALEGAIDPYQKLNPPLSGNDKNSFEKTLPKLKKKISTVAIRLSLGSLSSSETEGLPVNDYVFRVETTSYARRKKFDESGKKAEEGGFATNNNHEGPKSAPAIFNIKKLNCSTDSDSINENMNTNINNAYSFMKQKILSRAFSGWFNHCKQVKTVRNHLSGVINPEPIECFQKDSLVRGVVDEEYFNYIRQNKQNKNLWSQFLKRVYYDGISQSVRAKAWPYLLQIIEWEDEIEDVIQEINNKYNKHVDSWQEIESVVVQRDKEAFLAARLKHTSAATTNSECCDSETQSVSSFKNDGSVFSELFNDDYDAKKDTVFENNCHNATNEEEEALINNFGANLHRVEKDVERCDRNHTFFKSQSNLDKLKRVMCTYVWRNLNEGYVQGMCDIAAPLLVIFEDEVIVLEIFSKLMERMHLNFPQEIGMDINFANFRHLIQITDPELFETIMAEGDFTHLYFSYRWFLLDFKRELPYEEVYSLWETIWASNLTLSNHFQLFFALSLLTTYRYIILENSMDFTDVIKFFNEMAEKHDGLKLIESARDHLQDFRRFFVESAVLKSGTED</sequence>
<name>A0AC35TGU2_9BILA</name>
<dbReference type="Proteomes" id="UP000095286">
    <property type="component" value="Unplaced"/>
</dbReference>
<dbReference type="WBParaSite" id="RSKR_0000048400.1">
    <property type="protein sequence ID" value="RSKR_0000048400.1"/>
    <property type="gene ID" value="RSKR_0000048400"/>
</dbReference>
<organism evidence="1 2">
    <name type="scientific">Rhabditophanes sp. KR3021</name>
    <dbReference type="NCBI Taxonomy" id="114890"/>
    <lineage>
        <taxon>Eukaryota</taxon>
        <taxon>Metazoa</taxon>
        <taxon>Ecdysozoa</taxon>
        <taxon>Nematoda</taxon>
        <taxon>Chromadorea</taxon>
        <taxon>Rhabditida</taxon>
        <taxon>Tylenchina</taxon>
        <taxon>Panagrolaimomorpha</taxon>
        <taxon>Strongyloidoidea</taxon>
        <taxon>Alloionematidae</taxon>
        <taxon>Rhabditophanes</taxon>
    </lineage>
</organism>
<evidence type="ECO:0000313" key="1">
    <source>
        <dbReference type="Proteomes" id="UP000095286"/>
    </source>
</evidence>